<dbReference type="Proteomes" id="UP000306196">
    <property type="component" value="Unassembled WGS sequence"/>
</dbReference>
<gene>
    <name evidence="4" type="ORF">FEM03_10575</name>
</gene>
<evidence type="ECO:0000313" key="4">
    <source>
        <dbReference type="EMBL" id="TLD70746.1"/>
    </source>
</evidence>
<accession>A0A5R8KEL4</accession>
<evidence type="ECO:0000256" key="1">
    <source>
        <dbReference type="SAM" id="Coils"/>
    </source>
</evidence>
<feature type="region of interest" description="Disordered" evidence="2">
    <location>
        <begin position="393"/>
        <end position="597"/>
    </location>
</feature>
<keyword evidence="1" id="KW-0175">Coiled coil</keyword>
<feature type="coiled-coil region" evidence="1">
    <location>
        <begin position="216"/>
        <end position="269"/>
    </location>
</feature>
<dbReference type="EMBL" id="VAUV01000007">
    <property type="protein sequence ID" value="TLD70746.1"/>
    <property type="molecule type" value="Genomic_DNA"/>
</dbReference>
<keyword evidence="3" id="KW-1133">Transmembrane helix</keyword>
<organism evidence="4 5">
    <name type="scientific">Phragmitibacter flavus</name>
    <dbReference type="NCBI Taxonomy" id="2576071"/>
    <lineage>
        <taxon>Bacteria</taxon>
        <taxon>Pseudomonadati</taxon>
        <taxon>Verrucomicrobiota</taxon>
        <taxon>Verrucomicrobiia</taxon>
        <taxon>Verrucomicrobiales</taxon>
        <taxon>Verrucomicrobiaceae</taxon>
        <taxon>Phragmitibacter</taxon>
    </lineage>
</organism>
<protein>
    <submittedName>
        <fullName evidence="4">Uncharacterized protein</fullName>
    </submittedName>
</protein>
<feature type="compositionally biased region" description="Polar residues" evidence="2">
    <location>
        <begin position="560"/>
        <end position="579"/>
    </location>
</feature>
<keyword evidence="3" id="KW-0812">Transmembrane</keyword>
<feature type="transmembrane region" description="Helical" evidence="3">
    <location>
        <begin position="161"/>
        <end position="183"/>
    </location>
</feature>
<keyword evidence="3" id="KW-0472">Membrane</keyword>
<evidence type="ECO:0000256" key="3">
    <source>
        <dbReference type="SAM" id="Phobius"/>
    </source>
</evidence>
<proteinExistence type="predicted"/>
<feature type="transmembrane region" description="Helical" evidence="3">
    <location>
        <begin position="72"/>
        <end position="93"/>
    </location>
</feature>
<sequence>MNHDMTSVEIPLSKTVSSAPAGSTFSAASAAVVRRMVLRKWVLGLVDSWWWMVTALMILVGLRFLLGNDLGGVATAAGLMGAWALAVLLWVWVKRPGAYAAFAFWDKKAGRADAFANAWWLEQQVEPSMGGRLHVGRQRELLESALKSMKKDIPLPDGRKLLLPLLALAGMFFVPSVGGWRVVEPELSAEAKKLAGTEGRKLEERKLDADKMGGLTEVEKEEVKKLQQKVDETAQSLQEDGSKSARDVLSELEKRARDAERLAEKMGAGDAAWASDQMVAEMRRHVDTAELGDAVAARSADNTAKQAEGLAERLNDEKLTEEARERFTETFKEIGNAGLPEDKERTVGQHVMAADRNMTQSLPKEAGGEMEALADKMRTLAQRDKAREQLEKLAQQLRDSGSSIAGQGQQGGMQELAGNSDEGQQGQQGQGQGQSMTAMPNAPSMSPMQMPGMDSQNSPGQQGQGQGQQGQKAQMMTPVPGAGQQGQSMAVMPGGTEKPKDGQPMLMAPVPGSPPPPPGQQPNAMMIMGVMPGMSQGGLQSGNGTTDLGKQPGADGKSAAGQSGMVNAQRNAEGTSSVRTIEGQARKEEAGRSSQETALEAIAAEESALDDAALPASRREQVRRYFNELRKRFERGS</sequence>
<name>A0A5R8KEL4_9BACT</name>
<feature type="compositionally biased region" description="Polar residues" evidence="2">
    <location>
        <begin position="435"/>
        <end position="447"/>
    </location>
</feature>
<comment type="caution">
    <text evidence="4">The sequence shown here is derived from an EMBL/GenBank/DDBJ whole genome shotgun (WGS) entry which is preliminary data.</text>
</comment>
<evidence type="ECO:0000313" key="5">
    <source>
        <dbReference type="Proteomes" id="UP000306196"/>
    </source>
</evidence>
<feature type="compositionally biased region" description="Pro residues" evidence="2">
    <location>
        <begin position="511"/>
        <end position="520"/>
    </location>
</feature>
<evidence type="ECO:0000256" key="2">
    <source>
        <dbReference type="SAM" id="MobiDB-lite"/>
    </source>
</evidence>
<dbReference type="AlphaFoldDB" id="A0A5R8KEL4"/>
<feature type="coiled-coil region" evidence="1">
    <location>
        <begin position="297"/>
        <end position="324"/>
    </location>
</feature>
<keyword evidence="5" id="KW-1185">Reference proteome</keyword>
<reference evidence="4 5" key="1">
    <citation type="submission" date="2019-05" db="EMBL/GenBank/DDBJ databases">
        <title>Verrucobacter flavum gen. nov., sp. nov. a new member of the family Verrucomicrobiaceae.</title>
        <authorList>
            <person name="Szuroczki S."/>
            <person name="Abbaszade G."/>
            <person name="Szabo A."/>
            <person name="Felfoldi T."/>
            <person name="Schumann P."/>
            <person name="Boka K."/>
            <person name="Keki Z."/>
            <person name="Toumi M."/>
            <person name="Toth E."/>
        </authorList>
    </citation>
    <scope>NUCLEOTIDE SEQUENCE [LARGE SCALE GENOMIC DNA]</scope>
    <source>
        <strain evidence="4 5">MG-N-17</strain>
    </source>
</reference>
<feature type="transmembrane region" description="Helical" evidence="3">
    <location>
        <begin position="49"/>
        <end position="66"/>
    </location>
</feature>